<dbReference type="PANTHER" id="PTHR36216">
    <property type="entry name" value="TRANSCRIPTIONAL REGULATOR, TRMB"/>
    <property type="match status" value="1"/>
</dbReference>
<dbReference type="Pfam" id="PF24266">
    <property type="entry name" value="HTH_HVO_0163_N"/>
    <property type="match status" value="1"/>
</dbReference>
<evidence type="ECO:0000259" key="1">
    <source>
        <dbReference type="Pfam" id="PF24266"/>
    </source>
</evidence>
<accession>A0ABD5ZIB8</accession>
<organism evidence="2 3">
    <name type="scientific">Haloferax namakaokahaiae</name>
    <dbReference type="NCBI Taxonomy" id="1748331"/>
    <lineage>
        <taxon>Archaea</taxon>
        <taxon>Methanobacteriati</taxon>
        <taxon>Methanobacteriota</taxon>
        <taxon>Stenosarchaea group</taxon>
        <taxon>Halobacteria</taxon>
        <taxon>Halobacteriales</taxon>
        <taxon>Haloferacaceae</taxon>
        <taxon>Haloferax</taxon>
    </lineage>
</organism>
<name>A0ABD5ZIB8_9EURY</name>
<dbReference type="Pfam" id="PF12840">
    <property type="entry name" value="HTH_20"/>
    <property type="match status" value="1"/>
</dbReference>
<comment type="caution">
    <text evidence="2">The sequence shown here is derived from an EMBL/GenBank/DDBJ whole genome shotgun (WGS) entry which is preliminary data.</text>
</comment>
<gene>
    <name evidence="2" type="ORF">ACFQJC_15565</name>
</gene>
<keyword evidence="3" id="KW-1185">Reference proteome</keyword>
<dbReference type="Gene3D" id="1.10.10.10">
    <property type="entry name" value="Winged helix-like DNA-binding domain superfamily/Winged helix DNA-binding domain"/>
    <property type="match status" value="2"/>
</dbReference>
<dbReference type="RefSeq" id="WP_390225065.1">
    <property type="nucleotide sequence ID" value="NZ_JBHTAA010000005.1"/>
</dbReference>
<dbReference type="PANTHER" id="PTHR36216:SF1">
    <property type="entry name" value="HTH ARSR-TYPE DOMAIN-CONTAINING PROTEIN"/>
    <property type="match status" value="1"/>
</dbReference>
<sequence length="170" mass="19415">MTETRTLVAEYVTHNPGVHFNELVRSLDLAPGQVQHHIRRLIADDAIQRREFYGRTHYFAPGFDAWERGVLALVRRDTARAILGHVLEHGEARPGDVADEIGVARSTLEWHLDHLVERDIVHKRRDLHNHVTLELTHPERTAHLLESVSPSLPDPFVAQFDRRVSAVIEG</sequence>
<dbReference type="InterPro" id="IPR056504">
    <property type="entry name" value="HTH_HVO_0163_N"/>
</dbReference>
<dbReference type="EMBL" id="JBHTAA010000005">
    <property type="protein sequence ID" value="MFC7204935.1"/>
    <property type="molecule type" value="Genomic_DNA"/>
</dbReference>
<dbReference type="CDD" id="cd00090">
    <property type="entry name" value="HTH_ARSR"/>
    <property type="match status" value="1"/>
</dbReference>
<evidence type="ECO:0000313" key="2">
    <source>
        <dbReference type="EMBL" id="MFC7204935.1"/>
    </source>
</evidence>
<dbReference type="SUPFAM" id="SSF46785">
    <property type="entry name" value="Winged helix' DNA-binding domain"/>
    <property type="match status" value="2"/>
</dbReference>
<reference evidence="2 3" key="1">
    <citation type="journal article" date="2019" name="Int. J. Syst. Evol. Microbiol.">
        <title>The Global Catalogue of Microorganisms (GCM) 10K type strain sequencing project: providing services to taxonomists for standard genome sequencing and annotation.</title>
        <authorList>
            <consortium name="The Broad Institute Genomics Platform"/>
            <consortium name="The Broad Institute Genome Sequencing Center for Infectious Disease"/>
            <person name="Wu L."/>
            <person name="Ma J."/>
        </authorList>
    </citation>
    <scope>NUCLEOTIDE SEQUENCE [LARGE SCALE GENOMIC DNA]</scope>
    <source>
        <strain evidence="2 3">DSM 29988</strain>
    </source>
</reference>
<dbReference type="Proteomes" id="UP001596481">
    <property type="component" value="Unassembled WGS sequence"/>
</dbReference>
<dbReference type="InterPro" id="IPR036390">
    <property type="entry name" value="WH_DNA-bd_sf"/>
</dbReference>
<protein>
    <submittedName>
        <fullName evidence="2">Winged helix-turn-helix transcriptional regulator</fullName>
    </submittedName>
</protein>
<proteinExistence type="predicted"/>
<dbReference type="AlphaFoldDB" id="A0ABD5ZIB8"/>
<dbReference type="InterPro" id="IPR036388">
    <property type="entry name" value="WH-like_DNA-bd_sf"/>
</dbReference>
<dbReference type="InterPro" id="IPR011991">
    <property type="entry name" value="ArsR-like_HTH"/>
</dbReference>
<evidence type="ECO:0000313" key="3">
    <source>
        <dbReference type="Proteomes" id="UP001596481"/>
    </source>
</evidence>
<feature type="domain" description="HVO-0163 N-terminal HTH" evidence="1">
    <location>
        <begin position="2"/>
        <end position="71"/>
    </location>
</feature>